<organism evidence="3 4">
    <name type="scientific">Conger conger</name>
    <name type="common">Conger eel</name>
    <name type="synonym">Muraena conger</name>
    <dbReference type="NCBI Taxonomy" id="82655"/>
    <lineage>
        <taxon>Eukaryota</taxon>
        <taxon>Metazoa</taxon>
        <taxon>Chordata</taxon>
        <taxon>Craniata</taxon>
        <taxon>Vertebrata</taxon>
        <taxon>Euteleostomi</taxon>
        <taxon>Actinopterygii</taxon>
        <taxon>Neopterygii</taxon>
        <taxon>Teleostei</taxon>
        <taxon>Anguilliformes</taxon>
        <taxon>Congridae</taxon>
        <taxon>Conger</taxon>
    </lineage>
</organism>
<dbReference type="GO" id="GO:0007165">
    <property type="term" value="P:signal transduction"/>
    <property type="evidence" value="ECO:0007669"/>
    <property type="project" value="InterPro"/>
</dbReference>
<dbReference type="PANTHER" id="PTHR22738:SF3">
    <property type="entry name" value="RAS ASSOCIATION DOMAIN-CONTAINING PROTEIN 6"/>
    <property type="match status" value="1"/>
</dbReference>
<dbReference type="EMBL" id="JAFJMO010000012">
    <property type="protein sequence ID" value="KAJ8260940.1"/>
    <property type="molecule type" value="Genomic_DNA"/>
</dbReference>
<dbReference type="Proteomes" id="UP001152803">
    <property type="component" value="Unassembled WGS sequence"/>
</dbReference>
<dbReference type="PROSITE" id="PS50951">
    <property type="entry name" value="SARAH"/>
    <property type="match status" value="1"/>
</dbReference>
<dbReference type="CDD" id="cd21895">
    <property type="entry name" value="SARAH_RASSF6"/>
    <property type="match status" value="1"/>
</dbReference>
<dbReference type="CDD" id="cd17223">
    <property type="entry name" value="RA_RASSF6"/>
    <property type="match status" value="1"/>
</dbReference>
<gene>
    <name evidence="3" type="ORF">COCON_G00166630</name>
</gene>
<sequence length="456" mass="52220">MTEDSLLYMFTLIYQPQALSGTPIIRTSSAVVGIPCHYMRLHDGSSNALKPTWIPYHSTLSAEDPLLFSLAGKLSCLTNSHSQFLSRVQDDKLQFQLDAFSAQLVITILVRQNCAMNSRQLSSVVQIGERRSLSRAEVLSLLSTYNCFLKDKPHLHLSVNEEGGEVTAEGFLVISWGVRRPIRLKIQDEKQVLPFTGQRSPDPISPLGCKRGMTRWGEYDDLLLIDEMAEMKLDTPAAPTNHNTGRIYESNTMRPPKKISTFEEASNLFRTMSDASLVKKRVKTRTAVERQQARQHRFSINGHFYNYKTSIFTPSFGTPTNVRINSTMTTHEVLEQLLHKFKIENDPQEFGLYCIHQSGERRKLSDSDRPLWERVLHGPSESIMKMFLMDRDELEVSNDVAQYLNLELPILEGILLRMRDEENREIQRIISKYKHQHRLLSQFLGSTVMEKTETAV</sequence>
<name>A0A9Q1D7S3_CONCO</name>
<evidence type="ECO:0000313" key="3">
    <source>
        <dbReference type="EMBL" id="KAJ8260940.1"/>
    </source>
</evidence>
<dbReference type="InterPro" id="IPR029071">
    <property type="entry name" value="Ubiquitin-like_domsf"/>
</dbReference>
<feature type="domain" description="SARAH" evidence="2">
    <location>
        <begin position="400"/>
        <end position="447"/>
    </location>
</feature>
<dbReference type="AlphaFoldDB" id="A0A9Q1D7S3"/>
<evidence type="ECO:0008006" key="5">
    <source>
        <dbReference type="Google" id="ProtNLM"/>
    </source>
</evidence>
<evidence type="ECO:0000259" key="1">
    <source>
        <dbReference type="PROSITE" id="PS50200"/>
    </source>
</evidence>
<dbReference type="InterPro" id="IPR049787">
    <property type="entry name" value="SARAH_RASSF6"/>
</dbReference>
<dbReference type="Gene3D" id="3.10.20.90">
    <property type="entry name" value="Phosphatidylinositol 3-kinase Catalytic Subunit, Chain A, domain 1"/>
    <property type="match status" value="1"/>
</dbReference>
<dbReference type="OrthoDB" id="9976881at2759"/>
<feature type="domain" description="Ras-associating" evidence="1">
    <location>
        <begin position="305"/>
        <end position="393"/>
    </location>
</feature>
<evidence type="ECO:0000313" key="4">
    <source>
        <dbReference type="Proteomes" id="UP001152803"/>
    </source>
</evidence>
<dbReference type="PROSITE" id="PS50200">
    <property type="entry name" value="RA"/>
    <property type="match status" value="1"/>
</dbReference>
<dbReference type="Gene3D" id="2.60.40.3210">
    <property type="entry name" value="Zona pellucida, ZP-N domain"/>
    <property type="match status" value="1"/>
</dbReference>
<dbReference type="SMART" id="SM00314">
    <property type="entry name" value="RA"/>
    <property type="match status" value="1"/>
</dbReference>
<accession>A0A9Q1D7S3</accession>
<dbReference type="Pfam" id="PF16517">
    <property type="entry name" value="Nore1-SARAH"/>
    <property type="match status" value="1"/>
</dbReference>
<comment type="caution">
    <text evidence="3">The sequence shown here is derived from an EMBL/GenBank/DDBJ whole genome shotgun (WGS) entry which is preliminary data.</text>
</comment>
<dbReference type="SUPFAM" id="SSF54236">
    <property type="entry name" value="Ubiquitin-like"/>
    <property type="match status" value="1"/>
</dbReference>
<protein>
    <recommendedName>
        <fullName evidence="5">Ras association domain-containing protein 6</fullName>
    </recommendedName>
</protein>
<dbReference type="Pfam" id="PF00788">
    <property type="entry name" value="RA"/>
    <property type="match status" value="1"/>
</dbReference>
<dbReference type="InterPro" id="IPR033614">
    <property type="entry name" value="RASSF1-6"/>
</dbReference>
<keyword evidence="4" id="KW-1185">Reference proteome</keyword>
<reference evidence="3" key="1">
    <citation type="journal article" date="2023" name="Science">
        <title>Genome structures resolve the early diversification of teleost fishes.</title>
        <authorList>
            <person name="Parey E."/>
            <person name="Louis A."/>
            <person name="Montfort J."/>
            <person name="Bouchez O."/>
            <person name="Roques C."/>
            <person name="Iampietro C."/>
            <person name="Lluch J."/>
            <person name="Castinel A."/>
            <person name="Donnadieu C."/>
            <person name="Desvignes T."/>
            <person name="Floi Bucao C."/>
            <person name="Jouanno E."/>
            <person name="Wen M."/>
            <person name="Mejri S."/>
            <person name="Dirks R."/>
            <person name="Jansen H."/>
            <person name="Henkel C."/>
            <person name="Chen W.J."/>
            <person name="Zahm M."/>
            <person name="Cabau C."/>
            <person name="Klopp C."/>
            <person name="Thompson A.W."/>
            <person name="Robinson-Rechavi M."/>
            <person name="Braasch I."/>
            <person name="Lecointre G."/>
            <person name="Bobe J."/>
            <person name="Postlethwait J.H."/>
            <person name="Berthelot C."/>
            <person name="Roest Crollius H."/>
            <person name="Guiguen Y."/>
        </authorList>
    </citation>
    <scope>NUCLEOTIDE SEQUENCE</scope>
    <source>
        <strain evidence="3">Concon-B</strain>
    </source>
</reference>
<evidence type="ECO:0000259" key="2">
    <source>
        <dbReference type="PROSITE" id="PS50951"/>
    </source>
</evidence>
<dbReference type="InterPro" id="IPR000159">
    <property type="entry name" value="RA_dom"/>
</dbReference>
<dbReference type="InterPro" id="IPR011524">
    <property type="entry name" value="SARAH_dom"/>
</dbReference>
<proteinExistence type="predicted"/>
<dbReference type="PANTHER" id="PTHR22738">
    <property type="entry name" value="RASSF"/>
    <property type="match status" value="1"/>
</dbReference>